<gene>
    <name evidence="2" type="ORF">NYM_LOCUS30556</name>
</gene>
<organism evidence="2">
    <name type="scientific">Nymphaea colorata</name>
    <name type="common">pocket water lily</name>
    <dbReference type="NCBI Taxonomy" id="210225"/>
    <lineage>
        <taxon>Eukaryota</taxon>
        <taxon>Viridiplantae</taxon>
        <taxon>Streptophyta</taxon>
        <taxon>Embryophyta</taxon>
        <taxon>Tracheophyta</taxon>
        <taxon>Spermatophyta</taxon>
        <taxon>Magnoliopsida</taxon>
        <taxon>Nymphaeales</taxon>
        <taxon>Nymphaeaceae</taxon>
        <taxon>Nymphaea</taxon>
    </lineage>
</organism>
<sequence>MSSSPSPSPSSATTCSTTLTLNPPCGPPSAAALPARLLHLPHQQFPEEPVQKGPQFGDLGKETGNSRWEIANLWLLGARKAHELYWRPHNGGWVLPALRFAVGRLLLRLLPVHPADPPRLQGRRQVQSEVQIALEDLHVEGALRVCATRAYRRGPARDWEGAVRVDQQGGGEAGVMLVMNMDYNIISY</sequence>
<dbReference type="AlphaFoldDB" id="A0A5K1HXP5"/>
<evidence type="ECO:0000313" key="2">
    <source>
        <dbReference type="EMBL" id="VVW90004.1"/>
    </source>
</evidence>
<accession>A0A5K1HXP5</accession>
<proteinExistence type="predicted"/>
<feature type="region of interest" description="Disordered" evidence="1">
    <location>
        <begin position="1"/>
        <end position="26"/>
    </location>
</feature>
<evidence type="ECO:0000256" key="1">
    <source>
        <dbReference type="SAM" id="MobiDB-lite"/>
    </source>
</evidence>
<dbReference type="EMBL" id="LR722249">
    <property type="protein sequence ID" value="VVW90004.1"/>
    <property type="molecule type" value="Genomic_DNA"/>
</dbReference>
<protein>
    <submittedName>
        <fullName evidence="2">Uncharacterized protein</fullName>
    </submittedName>
</protein>
<name>A0A5K1HXP5_9MAGN</name>
<reference evidence="2" key="1">
    <citation type="submission" date="2019-09" db="EMBL/GenBank/DDBJ databases">
        <authorList>
            <person name="Zhang L."/>
        </authorList>
    </citation>
    <scope>NUCLEOTIDE SEQUENCE</scope>
</reference>